<proteinExistence type="predicted"/>
<protein>
    <recommendedName>
        <fullName evidence="1">PiggyBac transposable element-derived protein domain-containing protein</fullName>
    </recommendedName>
</protein>
<organism evidence="3 5">
    <name type="scientific">Trichinella papuae</name>
    <dbReference type="NCBI Taxonomy" id="268474"/>
    <lineage>
        <taxon>Eukaryota</taxon>
        <taxon>Metazoa</taxon>
        <taxon>Ecdysozoa</taxon>
        <taxon>Nematoda</taxon>
        <taxon>Enoplea</taxon>
        <taxon>Dorylaimia</taxon>
        <taxon>Trichinellida</taxon>
        <taxon>Trichinellidae</taxon>
        <taxon>Trichinella</taxon>
    </lineage>
</organism>
<comment type="caution">
    <text evidence="3">The sequence shown here is derived from an EMBL/GenBank/DDBJ whole genome shotgun (WGS) entry which is preliminary data.</text>
</comment>
<accession>A0A0V1M1C9</accession>
<dbReference type="Proteomes" id="UP000054843">
    <property type="component" value="Unassembled WGS sequence"/>
</dbReference>
<dbReference type="EMBL" id="JYDO01000386">
    <property type="protein sequence ID" value="KRZ65368.1"/>
    <property type="molecule type" value="Genomic_DNA"/>
</dbReference>
<evidence type="ECO:0000313" key="4">
    <source>
        <dbReference type="EMBL" id="KRZ65714.1"/>
    </source>
</evidence>
<evidence type="ECO:0000313" key="5">
    <source>
        <dbReference type="Proteomes" id="UP000054843"/>
    </source>
</evidence>
<dbReference type="InterPro" id="IPR029526">
    <property type="entry name" value="PGBD"/>
</dbReference>
<evidence type="ECO:0000313" key="2">
    <source>
        <dbReference type="EMBL" id="KRZ65368.1"/>
    </source>
</evidence>
<evidence type="ECO:0000313" key="3">
    <source>
        <dbReference type="EMBL" id="KRZ65573.1"/>
    </source>
</evidence>
<dbReference type="Pfam" id="PF13843">
    <property type="entry name" value="DDE_Tnp_1_7"/>
    <property type="match status" value="1"/>
</dbReference>
<dbReference type="EMBL" id="JYDO01000329">
    <property type="protein sequence ID" value="KRZ65573.1"/>
    <property type="molecule type" value="Genomic_DNA"/>
</dbReference>
<dbReference type="OrthoDB" id="8191541at2759"/>
<dbReference type="AlphaFoldDB" id="A0A0V1M1C9"/>
<gene>
    <name evidence="3" type="ORF">T10_1797</name>
    <name evidence="2" type="ORF">T10_5273</name>
    <name evidence="4" type="ORF">T10_925</name>
</gene>
<feature type="domain" description="PiggyBac transposable element-derived protein" evidence="1">
    <location>
        <begin position="1"/>
        <end position="112"/>
    </location>
</feature>
<reference evidence="3 5" key="1">
    <citation type="submission" date="2015-01" db="EMBL/GenBank/DDBJ databases">
        <title>Evolution of Trichinella species and genotypes.</title>
        <authorList>
            <person name="Korhonen P.K."/>
            <person name="Edoardo P."/>
            <person name="Giuseppe L.R."/>
            <person name="Gasser R.B."/>
        </authorList>
    </citation>
    <scope>NUCLEOTIDE SEQUENCE [LARGE SCALE GENOMIC DNA]</scope>
    <source>
        <strain evidence="3">ISS1980</strain>
    </source>
</reference>
<sequence>MQIHTGKPSSGTCERNQGIGVVLDMTKGLIAHNVTCDNYFTSYSFGLELRKKNLTLVGTVKKNNPELPGEVLLLQGREVNSSRFAFSKDCTIVSYMPKKNKNMMHNMISIIRNLSMMHNNNEVAWMIWTRGSQSGRYRPLGVDGTL</sequence>
<dbReference type="STRING" id="268474.A0A0V1M1C9"/>
<dbReference type="EMBL" id="JYDO01000306">
    <property type="protein sequence ID" value="KRZ65714.1"/>
    <property type="molecule type" value="Genomic_DNA"/>
</dbReference>
<keyword evidence="5" id="KW-1185">Reference proteome</keyword>
<name>A0A0V1M1C9_9BILA</name>
<evidence type="ECO:0000259" key="1">
    <source>
        <dbReference type="Pfam" id="PF13843"/>
    </source>
</evidence>